<feature type="region of interest" description="Disordered" evidence="13">
    <location>
        <begin position="406"/>
        <end position="425"/>
    </location>
</feature>
<gene>
    <name evidence="15" type="ORF">SAPINGB_P001646</name>
</gene>
<organism evidence="15 16">
    <name type="scientific">Magnusiomyces paraingens</name>
    <dbReference type="NCBI Taxonomy" id="2606893"/>
    <lineage>
        <taxon>Eukaryota</taxon>
        <taxon>Fungi</taxon>
        <taxon>Dikarya</taxon>
        <taxon>Ascomycota</taxon>
        <taxon>Saccharomycotina</taxon>
        <taxon>Dipodascomycetes</taxon>
        <taxon>Dipodascales</taxon>
        <taxon>Dipodascaceae</taxon>
        <taxon>Magnusiomyces</taxon>
    </lineage>
</organism>
<keyword evidence="4" id="KW-1000">Mitochondrion outer membrane</keyword>
<dbReference type="GO" id="GO:0005741">
    <property type="term" value="C:mitochondrial outer membrane"/>
    <property type="evidence" value="ECO:0007669"/>
    <property type="project" value="UniProtKB-SubCell"/>
</dbReference>
<accession>A0A5E8B6Y3</accession>
<keyword evidence="3" id="KW-0808">Transferase</keyword>
<dbReference type="Pfam" id="PF01553">
    <property type="entry name" value="Acyltransferase"/>
    <property type="match status" value="1"/>
</dbReference>
<evidence type="ECO:0000256" key="13">
    <source>
        <dbReference type="SAM" id="MobiDB-lite"/>
    </source>
</evidence>
<evidence type="ECO:0000256" key="6">
    <source>
        <dbReference type="ARBA" id="ARBA00023098"/>
    </source>
</evidence>
<keyword evidence="6" id="KW-0443">Lipid metabolism</keyword>
<dbReference type="PRINTS" id="PR00979">
    <property type="entry name" value="TAFAZZIN"/>
</dbReference>
<evidence type="ECO:0000256" key="9">
    <source>
        <dbReference type="ARBA" id="ARBA00023315"/>
    </source>
</evidence>
<dbReference type="SMART" id="SM00563">
    <property type="entry name" value="PlsC"/>
    <property type="match status" value="1"/>
</dbReference>
<comment type="subcellular location">
    <subcellularLocation>
        <location evidence="1">Mitochondrion inner membrane</location>
        <topology evidence="1">Peripheral membrane protein</topology>
        <orientation evidence="1">Intermembrane side</orientation>
    </subcellularLocation>
    <subcellularLocation>
        <location evidence="10">Mitochondrion outer membrane</location>
        <topology evidence="10">Peripheral membrane protein</topology>
        <orientation evidence="10">Intermembrane side</orientation>
    </subcellularLocation>
</comment>
<evidence type="ECO:0000256" key="5">
    <source>
        <dbReference type="ARBA" id="ARBA00022792"/>
    </source>
</evidence>
<dbReference type="OrthoDB" id="193467at2759"/>
<dbReference type="SUPFAM" id="SSF69593">
    <property type="entry name" value="Glycerol-3-phosphate (1)-acyltransferase"/>
    <property type="match status" value="1"/>
</dbReference>
<dbReference type="GO" id="GO:0007007">
    <property type="term" value="P:inner mitochondrial membrane organization"/>
    <property type="evidence" value="ECO:0007669"/>
    <property type="project" value="TreeGrafter"/>
</dbReference>
<evidence type="ECO:0000256" key="1">
    <source>
        <dbReference type="ARBA" id="ARBA00004137"/>
    </source>
</evidence>
<evidence type="ECO:0000256" key="12">
    <source>
        <dbReference type="RuleBase" id="RU365062"/>
    </source>
</evidence>
<feature type="domain" description="Phospholipid/glycerol acyltransferase" evidence="14">
    <location>
        <begin position="73"/>
        <end position="236"/>
    </location>
</feature>
<keyword evidence="16" id="KW-1185">Reference proteome</keyword>
<dbReference type="GeneID" id="43580467"/>
<dbReference type="AlphaFoldDB" id="A0A5E8B6Y3"/>
<evidence type="ECO:0000259" key="14">
    <source>
        <dbReference type="SMART" id="SM00563"/>
    </source>
</evidence>
<evidence type="ECO:0000256" key="7">
    <source>
        <dbReference type="ARBA" id="ARBA00023128"/>
    </source>
</evidence>
<dbReference type="CDD" id="cd07989">
    <property type="entry name" value="LPLAT_AGPAT-like"/>
    <property type="match status" value="1"/>
</dbReference>
<dbReference type="PANTHER" id="PTHR12497:SF0">
    <property type="entry name" value="TAFAZZIN"/>
    <property type="match status" value="1"/>
</dbReference>
<dbReference type="Proteomes" id="UP000398389">
    <property type="component" value="Unassembled WGS sequence"/>
</dbReference>
<reference evidence="15 16" key="1">
    <citation type="submission" date="2019-09" db="EMBL/GenBank/DDBJ databases">
        <authorList>
            <person name="Brejova B."/>
        </authorList>
    </citation>
    <scope>NUCLEOTIDE SEQUENCE [LARGE SCALE GENOMIC DNA]</scope>
</reference>
<evidence type="ECO:0000256" key="10">
    <source>
        <dbReference type="ARBA" id="ARBA00024323"/>
    </source>
</evidence>
<dbReference type="PANTHER" id="PTHR12497">
    <property type="entry name" value="TAZ PROTEIN TAFAZZIN"/>
    <property type="match status" value="1"/>
</dbReference>
<dbReference type="InterPro" id="IPR000872">
    <property type="entry name" value="Tafazzin"/>
</dbReference>
<keyword evidence="5" id="KW-0999">Mitochondrion inner membrane</keyword>
<name>A0A5E8B6Y3_9ASCO</name>
<keyword evidence="7" id="KW-0496">Mitochondrion</keyword>
<dbReference type="GO" id="GO:0047184">
    <property type="term" value="F:1-acylglycerophosphocholine O-acyltransferase activity"/>
    <property type="evidence" value="ECO:0007669"/>
    <property type="project" value="TreeGrafter"/>
</dbReference>
<evidence type="ECO:0000256" key="2">
    <source>
        <dbReference type="ARBA" id="ARBA00010524"/>
    </source>
</evidence>
<dbReference type="RefSeq" id="XP_031852258.1">
    <property type="nucleotide sequence ID" value="XM_031996367.1"/>
</dbReference>
<evidence type="ECO:0000256" key="4">
    <source>
        <dbReference type="ARBA" id="ARBA00022787"/>
    </source>
</evidence>
<keyword evidence="9" id="KW-0012">Acyltransferase</keyword>
<dbReference type="GO" id="GO:0005743">
    <property type="term" value="C:mitochondrial inner membrane"/>
    <property type="evidence" value="ECO:0007669"/>
    <property type="project" value="UniProtKB-SubCell"/>
</dbReference>
<keyword evidence="8" id="KW-0472">Membrane</keyword>
<evidence type="ECO:0000256" key="11">
    <source>
        <dbReference type="ARBA" id="ARBA00047906"/>
    </source>
</evidence>
<comment type="catalytic activity">
    <reaction evidence="11">
        <text>1'-[1,2-diacyl-sn-glycero-3-phospho],3'-[1-acyl-sn-glycero-3-phospho]-glycerol + a 1,2-diacyl-sn-glycero-3-phosphocholine = a cardiolipin + a 1-acyl-sn-glycero-3-phosphocholine</text>
        <dbReference type="Rhea" id="RHEA:33731"/>
        <dbReference type="ChEBI" id="CHEBI:57643"/>
        <dbReference type="ChEBI" id="CHEBI:58168"/>
        <dbReference type="ChEBI" id="CHEBI:62237"/>
        <dbReference type="ChEBI" id="CHEBI:64743"/>
    </reaction>
    <physiologicalReaction direction="left-to-right" evidence="11">
        <dbReference type="Rhea" id="RHEA:33732"/>
    </physiologicalReaction>
    <physiologicalReaction direction="right-to-left" evidence="11">
        <dbReference type="Rhea" id="RHEA:33733"/>
    </physiologicalReaction>
</comment>
<dbReference type="GO" id="GO:0035965">
    <property type="term" value="P:cardiolipin acyl-chain remodeling"/>
    <property type="evidence" value="ECO:0007669"/>
    <property type="project" value="TreeGrafter"/>
</dbReference>
<evidence type="ECO:0000313" key="15">
    <source>
        <dbReference type="EMBL" id="VVT47307.1"/>
    </source>
</evidence>
<dbReference type="InterPro" id="IPR002123">
    <property type="entry name" value="Plipid/glycerol_acylTrfase"/>
</dbReference>
<comment type="similarity">
    <text evidence="2 12">Belongs to the taffazin family.</text>
</comment>
<evidence type="ECO:0000313" key="16">
    <source>
        <dbReference type="Proteomes" id="UP000398389"/>
    </source>
</evidence>
<evidence type="ECO:0000256" key="3">
    <source>
        <dbReference type="ARBA" id="ARBA00022679"/>
    </source>
</evidence>
<sequence>MSFDGVQDNGRQFLDLGGKRRTKWWHGLSSATIFATGMLAKGFASLMLKDVEVSNLDILQEAQERCRIEKRGLITIMNHMSLLDDPFVWAILPTKNFTSPDQIRWSLGADNVLFFNEFLASFFSLGQVLSTKRFGEGPFQGSIDASIALLSGYNTQQLQDPRTNLPQKYWIKRGAEASDLQASFKTNWVHIFPEGFVHQVYPPHRYTLRYFHWGASRLLLEATKPPIIVPIYAYGFDNVIPEDKQDDYSLWGQRNKATLRVKVGQPIDDGQVASFRQRWADLVEEEEEKKRINGGAKKIVDVSSSSSLTDKNVIPLRHGNMPEELKTGTRAQKLRSEVALFLRSALDSVRESMGLPREKLDFGNPAFWDPETGGCKDVPVMGDVNKLEVHKLKDFFHLLEDEVTPPSVTGGSAVRGTAGSVSSCK</sequence>
<evidence type="ECO:0000256" key="8">
    <source>
        <dbReference type="ARBA" id="ARBA00023136"/>
    </source>
</evidence>
<proteinExistence type="inferred from homology"/>
<dbReference type="EMBL" id="CABVLU010000001">
    <property type="protein sequence ID" value="VVT47307.1"/>
    <property type="molecule type" value="Genomic_DNA"/>
</dbReference>
<protein>
    <recommendedName>
        <fullName evidence="12">Tafazzin family protein</fullName>
    </recommendedName>
</protein>